<dbReference type="OrthoDB" id="2687452at2759"/>
<name>A0A9P7YJX3_9HELO</name>
<dbReference type="AlphaFoldDB" id="A0A9P7YJX3"/>
<gene>
    <name evidence="1" type="ORF">BJ875DRAFT_345642</name>
</gene>
<feature type="non-terminal residue" evidence="1">
    <location>
        <position position="1"/>
    </location>
</feature>
<dbReference type="Proteomes" id="UP000824998">
    <property type="component" value="Unassembled WGS sequence"/>
</dbReference>
<proteinExistence type="predicted"/>
<evidence type="ECO:0008006" key="3">
    <source>
        <dbReference type="Google" id="ProtNLM"/>
    </source>
</evidence>
<evidence type="ECO:0000313" key="1">
    <source>
        <dbReference type="EMBL" id="KAG9235133.1"/>
    </source>
</evidence>
<comment type="caution">
    <text evidence="1">The sequence shown here is derived from an EMBL/GenBank/DDBJ whole genome shotgun (WGS) entry which is preliminary data.</text>
</comment>
<protein>
    <recommendedName>
        <fullName evidence="3">C2H2-type domain-containing protein</fullName>
    </recommendedName>
</protein>
<keyword evidence="2" id="KW-1185">Reference proteome</keyword>
<organism evidence="1 2">
    <name type="scientific">Amylocarpus encephaloides</name>
    <dbReference type="NCBI Taxonomy" id="45428"/>
    <lineage>
        <taxon>Eukaryota</taxon>
        <taxon>Fungi</taxon>
        <taxon>Dikarya</taxon>
        <taxon>Ascomycota</taxon>
        <taxon>Pezizomycotina</taxon>
        <taxon>Leotiomycetes</taxon>
        <taxon>Helotiales</taxon>
        <taxon>Helotiales incertae sedis</taxon>
        <taxon>Amylocarpus</taxon>
    </lineage>
</organism>
<evidence type="ECO:0000313" key="2">
    <source>
        <dbReference type="Proteomes" id="UP000824998"/>
    </source>
</evidence>
<accession>A0A9P7YJX3</accession>
<reference evidence="1" key="1">
    <citation type="journal article" date="2021" name="IMA Fungus">
        <title>Genomic characterization of three marine fungi, including Emericellopsis atlantica sp. nov. with signatures of a generalist lifestyle and marine biomass degradation.</title>
        <authorList>
            <person name="Hagestad O.C."/>
            <person name="Hou L."/>
            <person name="Andersen J.H."/>
            <person name="Hansen E.H."/>
            <person name="Altermark B."/>
            <person name="Li C."/>
            <person name="Kuhnert E."/>
            <person name="Cox R.J."/>
            <person name="Crous P.W."/>
            <person name="Spatafora J.W."/>
            <person name="Lail K."/>
            <person name="Amirebrahimi M."/>
            <person name="Lipzen A."/>
            <person name="Pangilinan J."/>
            <person name="Andreopoulos W."/>
            <person name="Hayes R.D."/>
            <person name="Ng V."/>
            <person name="Grigoriev I.V."/>
            <person name="Jackson S.A."/>
            <person name="Sutton T.D.S."/>
            <person name="Dobson A.D.W."/>
            <person name="Rama T."/>
        </authorList>
    </citation>
    <scope>NUCLEOTIDE SEQUENCE</scope>
    <source>
        <strain evidence="1">TRa018bII</strain>
    </source>
</reference>
<dbReference type="EMBL" id="MU251441">
    <property type="protein sequence ID" value="KAG9235133.1"/>
    <property type="molecule type" value="Genomic_DNA"/>
</dbReference>
<feature type="non-terminal residue" evidence="1">
    <location>
        <position position="199"/>
    </location>
</feature>
<sequence length="199" mass="23737">TPSTLGWDDSMEVNKFYALDVGNPKEPYLELRAEYKGEASSLFPLQVYLDKVTDETKFPHSCRYPGKLCWKDGPRRSFRRPADLDRHYKFVHKALGHESFQCDHPLCSRHGEPFTRRDHCRDHYKDYHKEDLGTYKMARAGSKNKEVSEVMQRAWQDERICDPSWWRCSKCLDRVWIENSKWQCPRCNKSCEQGRIERR</sequence>